<sequence length="152" mass="15744">MVTLSHLGYLAAAIATHALVGYTLGTLAFDAPRAGVIGGVVADIDLLLPLAWEFPLTHRGLTHTALVVGAAVAVAATRSRAAAGGVGVGYASHLLIDSTTPMGVPLFYPLSTAHVGVPVGGHSRPATAVLWLCCLAALWVRKRRFADRRADE</sequence>
<evidence type="ECO:0000256" key="1">
    <source>
        <dbReference type="SAM" id="Phobius"/>
    </source>
</evidence>
<dbReference type="AlphaFoldDB" id="A0ABD5U6C5"/>
<dbReference type="GO" id="GO:0016787">
    <property type="term" value="F:hydrolase activity"/>
    <property type="evidence" value="ECO:0007669"/>
    <property type="project" value="UniProtKB-KW"/>
</dbReference>
<dbReference type="InterPro" id="IPR007404">
    <property type="entry name" value="YdjM-like"/>
</dbReference>
<keyword evidence="1" id="KW-0812">Transmembrane</keyword>
<feature type="transmembrane region" description="Helical" evidence="1">
    <location>
        <begin position="58"/>
        <end position="76"/>
    </location>
</feature>
<keyword evidence="1" id="KW-0472">Membrane</keyword>
<evidence type="ECO:0000313" key="3">
    <source>
        <dbReference type="Proteomes" id="UP001596408"/>
    </source>
</evidence>
<dbReference type="Pfam" id="PF04307">
    <property type="entry name" value="YdjM"/>
    <property type="match status" value="1"/>
</dbReference>
<gene>
    <name evidence="2" type="ORF">ACFQEV_16845</name>
</gene>
<protein>
    <submittedName>
        <fullName evidence="2">Metal-dependent hydrolase</fullName>
    </submittedName>
</protein>
<dbReference type="EMBL" id="JBHSXH010000015">
    <property type="protein sequence ID" value="MFC6826645.1"/>
    <property type="molecule type" value="Genomic_DNA"/>
</dbReference>
<dbReference type="Proteomes" id="UP001596408">
    <property type="component" value="Unassembled WGS sequence"/>
</dbReference>
<proteinExistence type="predicted"/>
<comment type="caution">
    <text evidence="2">The sequence shown here is derived from an EMBL/GenBank/DDBJ whole genome shotgun (WGS) entry which is preliminary data.</text>
</comment>
<reference evidence="2 3" key="1">
    <citation type="journal article" date="2019" name="Int. J. Syst. Evol. Microbiol.">
        <title>The Global Catalogue of Microorganisms (GCM) 10K type strain sequencing project: providing services to taxonomists for standard genome sequencing and annotation.</title>
        <authorList>
            <consortium name="The Broad Institute Genomics Platform"/>
            <consortium name="The Broad Institute Genome Sequencing Center for Infectious Disease"/>
            <person name="Wu L."/>
            <person name="Ma J."/>
        </authorList>
    </citation>
    <scope>NUCLEOTIDE SEQUENCE [LARGE SCALE GENOMIC DNA]</scope>
    <source>
        <strain evidence="2 3">YIM 94188</strain>
    </source>
</reference>
<accession>A0ABD5U6C5</accession>
<feature type="transmembrane region" description="Helical" evidence="1">
    <location>
        <begin position="6"/>
        <end position="27"/>
    </location>
</feature>
<keyword evidence="1" id="KW-1133">Transmembrane helix</keyword>
<organism evidence="2 3">
    <name type="scientific">Halopelagius fulvigenes</name>
    <dbReference type="NCBI Taxonomy" id="1198324"/>
    <lineage>
        <taxon>Archaea</taxon>
        <taxon>Methanobacteriati</taxon>
        <taxon>Methanobacteriota</taxon>
        <taxon>Stenosarchaea group</taxon>
        <taxon>Halobacteria</taxon>
        <taxon>Halobacteriales</taxon>
        <taxon>Haloferacaceae</taxon>
    </lineage>
</organism>
<dbReference type="RefSeq" id="WP_379698563.1">
    <property type="nucleotide sequence ID" value="NZ_JBHSXH010000015.1"/>
</dbReference>
<feature type="transmembrane region" description="Helical" evidence="1">
    <location>
        <begin position="88"/>
        <end position="110"/>
    </location>
</feature>
<feature type="transmembrane region" description="Helical" evidence="1">
    <location>
        <begin position="122"/>
        <end position="140"/>
    </location>
</feature>
<evidence type="ECO:0000313" key="2">
    <source>
        <dbReference type="EMBL" id="MFC6826645.1"/>
    </source>
</evidence>
<keyword evidence="2" id="KW-0378">Hydrolase</keyword>
<dbReference type="PANTHER" id="PTHR35531:SF1">
    <property type="entry name" value="INNER MEMBRANE PROTEIN YBCI-RELATED"/>
    <property type="match status" value="1"/>
</dbReference>
<keyword evidence="3" id="KW-1185">Reference proteome</keyword>
<name>A0ABD5U6C5_9EURY</name>
<dbReference type="PANTHER" id="PTHR35531">
    <property type="entry name" value="INNER MEMBRANE PROTEIN YBCI-RELATED"/>
    <property type="match status" value="1"/>
</dbReference>